<dbReference type="Pfam" id="PF13598">
    <property type="entry name" value="DUF4139"/>
    <property type="match status" value="1"/>
</dbReference>
<dbReference type="AlphaFoldDB" id="A0A5C5UT27"/>
<dbReference type="PANTHER" id="PTHR31005:SF8">
    <property type="entry name" value="DUF4139 DOMAIN-CONTAINING PROTEIN"/>
    <property type="match status" value="1"/>
</dbReference>
<evidence type="ECO:0000259" key="4">
    <source>
        <dbReference type="Pfam" id="PF13600"/>
    </source>
</evidence>
<dbReference type="Proteomes" id="UP000316714">
    <property type="component" value="Unassembled WGS sequence"/>
</dbReference>
<evidence type="ECO:0000256" key="1">
    <source>
        <dbReference type="SAM" id="Coils"/>
    </source>
</evidence>
<name>A0A5C5UT27_9BACT</name>
<feature type="domain" description="DUF4140" evidence="4">
    <location>
        <begin position="34"/>
        <end position="130"/>
    </location>
</feature>
<feature type="coiled-coil region" evidence="1">
    <location>
        <begin position="93"/>
        <end position="120"/>
    </location>
</feature>
<protein>
    <recommendedName>
        <fullName evidence="7">Mucoidy inhibitor MuiA family protein</fullName>
    </recommendedName>
</protein>
<feature type="signal peptide" evidence="2">
    <location>
        <begin position="1"/>
        <end position="21"/>
    </location>
</feature>
<feature type="domain" description="DUF4139" evidence="3">
    <location>
        <begin position="223"/>
        <end position="629"/>
    </location>
</feature>
<gene>
    <name evidence="5" type="ORF">KOR34_52930</name>
</gene>
<feature type="chain" id="PRO_5022986489" description="Mucoidy inhibitor MuiA family protein" evidence="2">
    <location>
        <begin position="22"/>
        <end position="641"/>
    </location>
</feature>
<accession>A0A5C5UT27</accession>
<keyword evidence="6" id="KW-1185">Reference proteome</keyword>
<dbReference type="NCBIfam" id="TIGR02231">
    <property type="entry name" value="mucoidy inhibitor MuiA family protein"/>
    <property type="match status" value="2"/>
</dbReference>
<dbReference type="RefSeq" id="WP_146569095.1">
    <property type="nucleotide sequence ID" value="NZ_SIHJ01000010.1"/>
</dbReference>
<proteinExistence type="predicted"/>
<dbReference type="InterPro" id="IPR025554">
    <property type="entry name" value="DUF4140"/>
</dbReference>
<evidence type="ECO:0000256" key="2">
    <source>
        <dbReference type="SAM" id="SignalP"/>
    </source>
</evidence>
<evidence type="ECO:0000259" key="3">
    <source>
        <dbReference type="Pfam" id="PF13598"/>
    </source>
</evidence>
<keyword evidence="1" id="KW-0175">Coiled coil</keyword>
<keyword evidence="2" id="KW-0732">Signal</keyword>
<dbReference type="PANTHER" id="PTHR31005">
    <property type="entry name" value="DUF4139 DOMAIN-CONTAINING PROTEIN"/>
    <property type="match status" value="1"/>
</dbReference>
<comment type="caution">
    <text evidence="5">The sequence shown here is derived from an EMBL/GenBank/DDBJ whole genome shotgun (WGS) entry which is preliminary data.</text>
</comment>
<reference evidence="5 6" key="1">
    <citation type="submission" date="2019-02" db="EMBL/GenBank/DDBJ databases">
        <title>Deep-cultivation of Planctomycetes and their phenomic and genomic characterization uncovers novel biology.</title>
        <authorList>
            <person name="Wiegand S."/>
            <person name="Jogler M."/>
            <person name="Boedeker C."/>
            <person name="Pinto D."/>
            <person name="Vollmers J."/>
            <person name="Rivas-Marin E."/>
            <person name="Kohn T."/>
            <person name="Peeters S.H."/>
            <person name="Heuer A."/>
            <person name="Rast P."/>
            <person name="Oberbeckmann S."/>
            <person name="Bunk B."/>
            <person name="Jeske O."/>
            <person name="Meyerdierks A."/>
            <person name="Storesund J.E."/>
            <person name="Kallscheuer N."/>
            <person name="Luecker S."/>
            <person name="Lage O.M."/>
            <person name="Pohl T."/>
            <person name="Merkel B.J."/>
            <person name="Hornburger P."/>
            <person name="Mueller R.-W."/>
            <person name="Bruemmer F."/>
            <person name="Labrenz M."/>
            <person name="Spormann A.M."/>
            <person name="Op Den Camp H."/>
            <person name="Overmann J."/>
            <person name="Amann R."/>
            <person name="Jetten M.S.M."/>
            <person name="Mascher T."/>
            <person name="Medema M.H."/>
            <person name="Devos D.P."/>
            <person name="Kaster A.-K."/>
            <person name="Ovreas L."/>
            <person name="Rohde M."/>
            <person name="Galperin M.Y."/>
            <person name="Jogler C."/>
        </authorList>
    </citation>
    <scope>NUCLEOTIDE SEQUENCE [LARGE SCALE GENOMIC DNA]</scope>
    <source>
        <strain evidence="5 6">KOR34</strain>
    </source>
</reference>
<dbReference type="EMBL" id="SIHJ01000010">
    <property type="protein sequence ID" value="TWT29238.1"/>
    <property type="molecule type" value="Genomic_DNA"/>
</dbReference>
<sequence precursor="true">MTARLAPALLVLLSSALPLHAADPITTEGRVAAVTVYQGQALVTRDVELGDAGGLTEIVVTGLPEKVQPGSLYAEPGDGVVVRSVRYRTRPVEQDVRAEVRELDEQLQAVRDKLNANARRRALLGERTEYLKKMEGFTTGTANAELKSGVLNAETLKSLTEFVFTERTEIAEQELASQVEERELNQELELLQRKRNVLTQGSAKTVREAVVFADLGEEAAKALRLTYIVSDATWSPSYNLRADADQSRVLVEYNASIQQMSGEDWTDVDMTLSTATPSLVATAPRLDPLAIRLAAPTQQQIEARRDIAKAKSELLAQQRKLANFRNLYAADSPVFTEGLNAEAADELFSRQAAQTPASSMPNAPAISGEFRGGRAAGGFGGMYASAANGAIADAGLNRISNEMQLLDYNGDLSRGRRAERGPSDSQGISVSYTLPSATSLPSRSDRQLIQIAALPLEGQFYRIATPVLTEFVYKEAMLINSTDMVLLAGPAATFLGGEFVGRGTVPTVAAGESLHVGLGIDTSLRVSRELVKKESRTQGGNRLVTFDYQLALENFSGQEVDVRLMDRLPKPESNEIKVTLVDPGKPLSEDQEYLKNQRKDGLLRWDLQVPAGATGLNQSTVDYTIQLEYDKQLQIVGMPAK</sequence>
<evidence type="ECO:0008006" key="7">
    <source>
        <dbReference type="Google" id="ProtNLM"/>
    </source>
</evidence>
<dbReference type="InterPro" id="IPR011935">
    <property type="entry name" value="CHP02231"/>
</dbReference>
<dbReference type="OrthoDB" id="9777444at2"/>
<dbReference type="InterPro" id="IPR037291">
    <property type="entry name" value="DUF4139"/>
</dbReference>
<dbReference type="Pfam" id="PF13600">
    <property type="entry name" value="DUF4140"/>
    <property type="match status" value="1"/>
</dbReference>
<evidence type="ECO:0000313" key="5">
    <source>
        <dbReference type="EMBL" id="TWT29238.1"/>
    </source>
</evidence>
<organism evidence="5 6">
    <name type="scientific">Posidoniimonas corsicana</name>
    <dbReference type="NCBI Taxonomy" id="1938618"/>
    <lineage>
        <taxon>Bacteria</taxon>
        <taxon>Pseudomonadati</taxon>
        <taxon>Planctomycetota</taxon>
        <taxon>Planctomycetia</taxon>
        <taxon>Pirellulales</taxon>
        <taxon>Lacipirellulaceae</taxon>
        <taxon>Posidoniimonas</taxon>
    </lineage>
</organism>
<evidence type="ECO:0000313" key="6">
    <source>
        <dbReference type="Proteomes" id="UP000316714"/>
    </source>
</evidence>